<sequence>MPTGAHANEAHAKLEALKDLLKSMGSVVIAFSGGVDSSFLVKVAHDVLGDKVLAVTARSSTYPEREFNEAVQFAAEHGIPHRVIVSEELEVKGFSDNPLNRCYLCKHELFSKIKKLAEEEGFKFVAEGSNYDDLIGDYRPGLQAVSELGVVSPLREVKLTKEEIRLLSKEMGLKTWNKPSFACLSSRFPYGEKITKEKLEMVDKAEQFLIDLGFRQVRVRYHGSVARIETDENGFDKFLDKQVREAIYSRFKELGFLYVALDLKGYRTGSMNEGFFKRGEANA</sequence>
<reference evidence="3 4" key="1">
    <citation type="submission" date="2016-10" db="EMBL/GenBank/DDBJ databases">
        <authorList>
            <person name="de Groot N.N."/>
        </authorList>
    </citation>
    <scope>NUCLEOTIDE SEQUENCE [LARGE SCALE GENOMIC DNA]</scope>
    <source>
        <strain evidence="3 4">DSM 20678</strain>
    </source>
</reference>
<organism evidence="3 4">
    <name type="scientific">Caldicoprobacter faecalis</name>
    <dbReference type="NCBI Taxonomy" id="937334"/>
    <lineage>
        <taxon>Bacteria</taxon>
        <taxon>Bacillati</taxon>
        <taxon>Bacillota</taxon>
        <taxon>Clostridia</taxon>
        <taxon>Caldicoprobacterales</taxon>
        <taxon>Caldicoprobacteraceae</taxon>
        <taxon>Caldicoprobacter</taxon>
    </lineage>
</organism>
<dbReference type="Pfam" id="PF02540">
    <property type="entry name" value="NAD_synthase"/>
    <property type="match status" value="1"/>
</dbReference>
<dbReference type="Proteomes" id="UP000198577">
    <property type="component" value="Unassembled WGS sequence"/>
</dbReference>
<dbReference type="PANTHER" id="PTHR43169">
    <property type="entry name" value="EXSB FAMILY PROTEIN"/>
    <property type="match status" value="1"/>
</dbReference>
<feature type="domain" description="NAD/GMP synthase" evidence="2">
    <location>
        <begin position="22"/>
        <end position="84"/>
    </location>
</feature>
<evidence type="ECO:0000313" key="3">
    <source>
        <dbReference type="EMBL" id="SFQ00376.1"/>
    </source>
</evidence>
<name>A0A1I5V098_9FIRM</name>
<feature type="active site" description="Nucleophile and sulfur donor" evidence="1">
    <location>
        <position position="183"/>
    </location>
</feature>
<dbReference type="PIRSF" id="PIRSF006661">
    <property type="entry name" value="PP-lp_UCP006661"/>
    <property type="match status" value="1"/>
</dbReference>
<dbReference type="AlphaFoldDB" id="A0A1I5V098"/>
<accession>A0A1I5V098</accession>
<evidence type="ECO:0000259" key="2">
    <source>
        <dbReference type="Pfam" id="PF02540"/>
    </source>
</evidence>
<dbReference type="GO" id="GO:0006163">
    <property type="term" value="P:purine nucleotide metabolic process"/>
    <property type="evidence" value="ECO:0007669"/>
    <property type="project" value="UniProtKB-ARBA"/>
</dbReference>
<dbReference type="PANTHER" id="PTHR43169:SF2">
    <property type="entry name" value="NAD_GMP SYNTHASE DOMAIN-CONTAINING PROTEIN"/>
    <property type="match status" value="1"/>
</dbReference>
<protein>
    <recommendedName>
        <fullName evidence="2">NAD/GMP synthase domain-containing protein</fullName>
    </recommendedName>
</protein>
<keyword evidence="4" id="KW-1185">Reference proteome</keyword>
<dbReference type="Gene3D" id="3.40.50.620">
    <property type="entry name" value="HUPs"/>
    <property type="match status" value="1"/>
</dbReference>
<evidence type="ECO:0000256" key="1">
    <source>
        <dbReference type="PIRSR" id="PIRSR006661-1"/>
    </source>
</evidence>
<dbReference type="InterPro" id="IPR014729">
    <property type="entry name" value="Rossmann-like_a/b/a_fold"/>
</dbReference>
<dbReference type="RefSeq" id="WP_092282203.1">
    <property type="nucleotide sequence ID" value="NZ_FOXR01000009.1"/>
</dbReference>
<dbReference type="SUPFAM" id="SSF52402">
    <property type="entry name" value="Adenine nucleotide alpha hydrolases-like"/>
    <property type="match status" value="1"/>
</dbReference>
<dbReference type="InterPro" id="IPR052188">
    <property type="entry name" value="Ni-pincer_cofactor_biosynth"/>
</dbReference>
<dbReference type="CDD" id="cd01990">
    <property type="entry name" value="LarE-like"/>
    <property type="match status" value="1"/>
</dbReference>
<gene>
    <name evidence="3" type="ORF">SAMN05444406_10920</name>
</gene>
<dbReference type="InterPro" id="IPR022310">
    <property type="entry name" value="NAD/GMP_synthase"/>
</dbReference>
<dbReference type="InterPro" id="IPR005232">
    <property type="entry name" value="LarE"/>
</dbReference>
<dbReference type="GO" id="GO:0016783">
    <property type="term" value="F:sulfurtransferase activity"/>
    <property type="evidence" value="ECO:0007669"/>
    <property type="project" value="InterPro"/>
</dbReference>
<dbReference type="STRING" id="937334.SAMN05444406_10920"/>
<proteinExistence type="predicted"/>
<dbReference type="OrthoDB" id="9776919at2"/>
<dbReference type="NCBIfam" id="TIGR00268">
    <property type="entry name" value="ATP-dependent sacrificial sulfur transferase LarE"/>
    <property type="match status" value="1"/>
</dbReference>
<evidence type="ECO:0000313" key="4">
    <source>
        <dbReference type="Proteomes" id="UP000198577"/>
    </source>
</evidence>
<dbReference type="EMBL" id="FOXR01000009">
    <property type="protein sequence ID" value="SFQ00376.1"/>
    <property type="molecule type" value="Genomic_DNA"/>
</dbReference>